<comment type="subcellular location">
    <subcellularLocation>
        <location evidence="1 6">Membrane</location>
        <topology evidence="1 6">Multi-pass membrane protein</topology>
    </subcellularLocation>
</comment>
<dbReference type="PANTHER" id="PTHR13019:SF25">
    <property type="entry name" value="GOLGI APPARATUS MEMBRANE PROTEIN TVP23 HOMOLOG"/>
    <property type="match status" value="1"/>
</dbReference>
<evidence type="ECO:0000256" key="3">
    <source>
        <dbReference type="ARBA" id="ARBA00022692"/>
    </source>
</evidence>
<protein>
    <recommendedName>
        <fullName evidence="6">Golgi apparatus membrane protein TVP23 homolog</fullName>
    </recommendedName>
</protein>
<keyword evidence="5 6" id="KW-0472">Membrane</keyword>
<keyword evidence="3 6" id="KW-0812">Transmembrane</keyword>
<evidence type="ECO:0000256" key="1">
    <source>
        <dbReference type="ARBA" id="ARBA00004141"/>
    </source>
</evidence>
<dbReference type="Pfam" id="PF05832">
    <property type="entry name" value="DUF846"/>
    <property type="match status" value="1"/>
</dbReference>
<feature type="transmembrane region" description="Helical" evidence="6">
    <location>
        <begin position="33"/>
        <end position="52"/>
    </location>
</feature>
<feature type="transmembrane region" description="Helical" evidence="6">
    <location>
        <begin position="124"/>
        <end position="145"/>
    </location>
</feature>
<dbReference type="GO" id="GO:0009306">
    <property type="term" value="P:protein secretion"/>
    <property type="evidence" value="ECO:0007669"/>
    <property type="project" value="TreeGrafter"/>
</dbReference>
<sequence length="218" mass="24243">MASATVPLLDDTVPFGDEELDSSGGTKRLSHPYVTFFHIFFRGAAVATYLFWGIFSDSFIKCFLMMVFLLSADFYLVKNLSGRLLVGMRWWNYVDDDGRSHWVFESKKGDANYEARINPHEARLFWMALVVCPVIWSLLLLVALVGFKFEWMLLVLIALSLNGANLYGYIKCNFGAAANLSTTTTDFVKSQVLKNAVSLMTQSSPPAASAAPKPTVVA</sequence>
<dbReference type="InterPro" id="IPR008564">
    <property type="entry name" value="TVP23-like"/>
</dbReference>
<comment type="similarity">
    <text evidence="2 6">Belongs to the TVP23 family.</text>
</comment>
<accession>A0A1Q3FFU6</accession>
<feature type="transmembrane region" description="Helical" evidence="6">
    <location>
        <begin position="151"/>
        <end position="170"/>
    </location>
</feature>
<dbReference type="GO" id="GO:0016192">
    <property type="term" value="P:vesicle-mediated transport"/>
    <property type="evidence" value="ECO:0007669"/>
    <property type="project" value="TreeGrafter"/>
</dbReference>
<reference evidence="7" key="1">
    <citation type="submission" date="2017-01" db="EMBL/GenBank/DDBJ databases">
        <title>A deep insight into the sialotranscriptome of adult male and female Cluex tarsalis mosquitoes.</title>
        <authorList>
            <person name="Ribeiro J.M."/>
            <person name="Moreira F."/>
            <person name="Bernard K.A."/>
            <person name="Calvo E."/>
        </authorList>
    </citation>
    <scope>NUCLEOTIDE SEQUENCE</scope>
    <source>
        <strain evidence="7">Kern County</strain>
        <tissue evidence="7">Salivary glands</tissue>
    </source>
</reference>
<evidence type="ECO:0000256" key="6">
    <source>
        <dbReference type="RuleBase" id="RU361206"/>
    </source>
</evidence>
<dbReference type="AlphaFoldDB" id="A0A1Q3FFU6"/>
<dbReference type="GO" id="GO:0000139">
    <property type="term" value="C:Golgi membrane"/>
    <property type="evidence" value="ECO:0007669"/>
    <property type="project" value="TreeGrafter"/>
</dbReference>
<evidence type="ECO:0000256" key="5">
    <source>
        <dbReference type="ARBA" id="ARBA00023136"/>
    </source>
</evidence>
<proteinExistence type="inferred from homology"/>
<keyword evidence="4 6" id="KW-1133">Transmembrane helix</keyword>
<evidence type="ECO:0000256" key="4">
    <source>
        <dbReference type="ARBA" id="ARBA00022989"/>
    </source>
</evidence>
<dbReference type="EMBL" id="GFDL01008622">
    <property type="protein sequence ID" value="JAV26423.1"/>
    <property type="molecule type" value="Transcribed_RNA"/>
</dbReference>
<evidence type="ECO:0000256" key="2">
    <source>
        <dbReference type="ARBA" id="ARBA00005467"/>
    </source>
</evidence>
<evidence type="ECO:0000313" key="7">
    <source>
        <dbReference type="EMBL" id="JAV26423.1"/>
    </source>
</evidence>
<dbReference type="PANTHER" id="PTHR13019">
    <property type="entry name" value="GOLGI APPARATUS MEMBRANE PROTEIN TVP23"/>
    <property type="match status" value="1"/>
</dbReference>
<organism evidence="7">
    <name type="scientific">Culex tarsalis</name>
    <name type="common">Encephalitis mosquito</name>
    <dbReference type="NCBI Taxonomy" id="7177"/>
    <lineage>
        <taxon>Eukaryota</taxon>
        <taxon>Metazoa</taxon>
        <taxon>Ecdysozoa</taxon>
        <taxon>Arthropoda</taxon>
        <taxon>Hexapoda</taxon>
        <taxon>Insecta</taxon>
        <taxon>Pterygota</taxon>
        <taxon>Neoptera</taxon>
        <taxon>Endopterygota</taxon>
        <taxon>Diptera</taxon>
        <taxon>Nematocera</taxon>
        <taxon>Culicoidea</taxon>
        <taxon>Culicidae</taxon>
        <taxon>Culicinae</taxon>
        <taxon>Culicini</taxon>
        <taxon>Culex</taxon>
        <taxon>Culex</taxon>
    </lineage>
</organism>
<name>A0A1Q3FFU6_CULTA</name>